<dbReference type="EMBL" id="CAJNOJ010000091">
    <property type="protein sequence ID" value="CAF1083958.1"/>
    <property type="molecule type" value="Genomic_DNA"/>
</dbReference>
<sequence>MDTHTNTLNYAPLCPIMPDYAPLCPIMPHYALLCPIMSIMPHYAPLCPLCPIMPYTRIIAAHSVQFVRSTNSISGKSVGTQNI</sequence>
<accession>A0A814MXQ0</accession>
<organism evidence="1 2">
    <name type="scientific">Adineta ricciae</name>
    <name type="common">Rotifer</name>
    <dbReference type="NCBI Taxonomy" id="249248"/>
    <lineage>
        <taxon>Eukaryota</taxon>
        <taxon>Metazoa</taxon>
        <taxon>Spiralia</taxon>
        <taxon>Gnathifera</taxon>
        <taxon>Rotifera</taxon>
        <taxon>Eurotatoria</taxon>
        <taxon>Bdelloidea</taxon>
        <taxon>Adinetida</taxon>
        <taxon>Adinetidae</taxon>
        <taxon>Adineta</taxon>
    </lineage>
</organism>
<name>A0A814MXQ0_ADIRI</name>
<dbReference type="Proteomes" id="UP000663852">
    <property type="component" value="Unassembled WGS sequence"/>
</dbReference>
<protein>
    <submittedName>
        <fullName evidence="1">Uncharacterized protein</fullName>
    </submittedName>
</protein>
<gene>
    <name evidence="1" type="ORF">EDS130_LOCUS19119</name>
</gene>
<evidence type="ECO:0000313" key="2">
    <source>
        <dbReference type="Proteomes" id="UP000663852"/>
    </source>
</evidence>
<proteinExistence type="predicted"/>
<evidence type="ECO:0000313" key="1">
    <source>
        <dbReference type="EMBL" id="CAF1083958.1"/>
    </source>
</evidence>
<dbReference type="OrthoDB" id="10071037at2759"/>
<dbReference type="AlphaFoldDB" id="A0A814MXQ0"/>
<comment type="caution">
    <text evidence="1">The sequence shown here is derived from an EMBL/GenBank/DDBJ whole genome shotgun (WGS) entry which is preliminary data.</text>
</comment>
<reference evidence="1" key="1">
    <citation type="submission" date="2021-02" db="EMBL/GenBank/DDBJ databases">
        <authorList>
            <person name="Nowell W R."/>
        </authorList>
    </citation>
    <scope>NUCLEOTIDE SEQUENCE</scope>
</reference>